<evidence type="ECO:0000256" key="10">
    <source>
        <dbReference type="SAM" id="MobiDB-lite"/>
    </source>
</evidence>
<evidence type="ECO:0000256" key="1">
    <source>
        <dbReference type="ARBA" id="ARBA00004123"/>
    </source>
</evidence>
<dbReference type="PROSITE" id="PS50071">
    <property type="entry name" value="HOMEOBOX_2"/>
    <property type="match status" value="1"/>
</dbReference>
<feature type="domain" description="Homeobox" evidence="11">
    <location>
        <begin position="549"/>
        <end position="609"/>
    </location>
</feature>
<dbReference type="PANTHER" id="PTHR11636:SF5">
    <property type="entry name" value="POU DOMAIN MOTIF 3, ISOFORM F"/>
    <property type="match status" value="1"/>
</dbReference>
<feature type="compositionally biased region" description="Low complexity" evidence="10">
    <location>
        <begin position="384"/>
        <end position="396"/>
    </location>
</feature>
<evidence type="ECO:0000256" key="2">
    <source>
        <dbReference type="ARBA" id="ARBA00023015"/>
    </source>
</evidence>
<dbReference type="InterPro" id="IPR013847">
    <property type="entry name" value="POU"/>
</dbReference>
<dbReference type="PANTHER" id="PTHR11636">
    <property type="entry name" value="POU DOMAIN"/>
    <property type="match status" value="1"/>
</dbReference>
<dbReference type="InterPro" id="IPR010982">
    <property type="entry name" value="Lambda_DNA-bd_dom_sf"/>
</dbReference>
<dbReference type="SUPFAM" id="SSF46689">
    <property type="entry name" value="Homeodomain-like"/>
    <property type="match status" value="1"/>
</dbReference>
<dbReference type="Gene3D" id="1.10.10.60">
    <property type="entry name" value="Homeodomain-like"/>
    <property type="match status" value="1"/>
</dbReference>
<evidence type="ECO:0000256" key="4">
    <source>
        <dbReference type="ARBA" id="ARBA00023155"/>
    </source>
</evidence>
<evidence type="ECO:0000313" key="13">
    <source>
        <dbReference type="EMBL" id="KAF6209856.1"/>
    </source>
</evidence>
<evidence type="ECO:0000256" key="5">
    <source>
        <dbReference type="ARBA" id="ARBA00023163"/>
    </source>
</evidence>
<dbReference type="PROSITE" id="PS00035">
    <property type="entry name" value="POU_1"/>
    <property type="match status" value="1"/>
</dbReference>
<dbReference type="Proteomes" id="UP000466442">
    <property type="component" value="Unassembled WGS sequence"/>
</dbReference>
<dbReference type="InterPro" id="IPR009057">
    <property type="entry name" value="Homeodomain-like_sf"/>
</dbReference>
<dbReference type="SMART" id="SM00389">
    <property type="entry name" value="HOX"/>
    <property type="match status" value="1"/>
</dbReference>
<comment type="caution">
    <text evidence="13">The sequence shown here is derived from an EMBL/GenBank/DDBJ whole genome shotgun (WGS) entry which is preliminary data.</text>
</comment>
<name>A0A8S9XP94_APOLU</name>
<evidence type="ECO:0000256" key="6">
    <source>
        <dbReference type="ARBA" id="ARBA00023242"/>
    </source>
</evidence>
<evidence type="ECO:0000256" key="3">
    <source>
        <dbReference type="ARBA" id="ARBA00023125"/>
    </source>
</evidence>
<evidence type="ECO:0000256" key="7">
    <source>
        <dbReference type="ARBA" id="ARBA00061425"/>
    </source>
</evidence>
<gene>
    <name evidence="13" type="ORF">GE061_015609</name>
</gene>
<keyword evidence="6 8" id="KW-0539">Nucleus</keyword>
<proteinExistence type="inferred from homology"/>
<dbReference type="GO" id="GO:0005634">
    <property type="term" value="C:nucleus"/>
    <property type="evidence" value="ECO:0007669"/>
    <property type="project" value="UniProtKB-SubCell"/>
</dbReference>
<feature type="compositionally biased region" description="Polar residues" evidence="10">
    <location>
        <begin position="397"/>
        <end position="406"/>
    </location>
</feature>
<dbReference type="SMART" id="SM00352">
    <property type="entry name" value="POU"/>
    <property type="match status" value="1"/>
</dbReference>
<dbReference type="Pfam" id="PF00046">
    <property type="entry name" value="Homeodomain"/>
    <property type="match status" value="1"/>
</dbReference>
<dbReference type="EMBL" id="WIXP02000006">
    <property type="protein sequence ID" value="KAF6209856.1"/>
    <property type="molecule type" value="Genomic_DNA"/>
</dbReference>
<evidence type="ECO:0000259" key="11">
    <source>
        <dbReference type="PROSITE" id="PS50071"/>
    </source>
</evidence>
<dbReference type="Pfam" id="PF00157">
    <property type="entry name" value="Pou"/>
    <property type="match status" value="1"/>
</dbReference>
<dbReference type="PROSITE" id="PS51179">
    <property type="entry name" value="POU_3"/>
    <property type="match status" value="1"/>
</dbReference>
<keyword evidence="3 8" id="KW-0238">DNA-binding</keyword>
<dbReference type="InterPro" id="IPR001356">
    <property type="entry name" value="HD"/>
</dbReference>
<comment type="subcellular location">
    <subcellularLocation>
        <location evidence="1 8 9">Nucleus</location>
    </subcellularLocation>
</comment>
<organism evidence="13 14">
    <name type="scientific">Apolygus lucorum</name>
    <name type="common">Small green plant bug</name>
    <name type="synonym">Lygocoris lucorum</name>
    <dbReference type="NCBI Taxonomy" id="248454"/>
    <lineage>
        <taxon>Eukaryota</taxon>
        <taxon>Metazoa</taxon>
        <taxon>Ecdysozoa</taxon>
        <taxon>Arthropoda</taxon>
        <taxon>Hexapoda</taxon>
        <taxon>Insecta</taxon>
        <taxon>Pterygota</taxon>
        <taxon>Neoptera</taxon>
        <taxon>Paraneoptera</taxon>
        <taxon>Hemiptera</taxon>
        <taxon>Heteroptera</taxon>
        <taxon>Panheteroptera</taxon>
        <taxon>Cimicomorpha</taxon>
        <taxon>Miridae</taxon>
        <taxon>Mirini</taxon>
        <taxon>Apolygus</taxon>
    </lineage>
</organism>
<dbReference type="CDD" id="cd00086">
    <property type="entry name" value="homeodomain"/>
    <property type="match status" value="1"/>
</dbReference>
<evidence type="ECO:0000259" key="12">
    <source>
        <dbReference type="PROSITE" id="PS51179"/>
    </source>
</evidence>
<dbReference type="InterPro" id="IPR000327">
    <property type="entry name" value="POU_dom"/>
</dbReference>
<dbReference type="OrthoDB" id="10066259at2759"/>
<feature type="region of interest" description="Disordered" evidence="10">
    <location>
        <begin position="326"/>
        <end position="425"/>
    </location>
</feature>
<feature type="DNA-binding region" description="Homeobox" evidence="8">
    <location>
        <begin position="551"/>
        <end position="610"/>
    </location>
</feature>
<dbReference type="SUPFAM" id="SSF47413">
    <property type="entry name" value="lambda repressor-like DNA-binding domains"/>
    <property type="match status" value="1"/>
</dbReference>
<evidence type="ECO:0008006" key="15">
    <source>
        <dbReference type="Google" id="ProtNLM"/>
    </source>
</evidence>
<protein>
    <recommendedName>
        <fullName evidence="15">POU domain protein</fullName>
    </recommendedName>
</protein>
<evidence type="ECO:0000256" key="9">
    <source>
        <dbReference type="RuleBase" id="RU000682"/>
    </source>
</evidence>
<dbReference type="FunFam" id="1.10.10.60:FF:000051">
    <property type="entry name" value="POU domain protein"/>
    <property type="match status" value="1"/>
</dbReference>
<reference evidence="13" key="1">
    <citation type="journal article" date="2021" name="Mol. Ecol. Resour.">
        <title>Apolygus lucorum genome provides insights into omnivorousness and mesophyll feeding.</title>
        <authorList>
            <person name="Liu Y."/>
            <person name="Liu H."/>
            <person name="Wang H."/>
            <person name="Huang T."/>
            <person name="Liu B."/>
            <person name="Yang B."/>
            <person name="Yin L."/>
            <person name="Li B."/>
            <person name="Zhang Y."/>
            <person name="Zhang S."/>
            <person name="Jiang F."/>
            <person name="Zhang X."/>
            <person name="Ren Y."/>
            <person name="Wang B."/>
            <person name="Wang S."/>
            <person name="Lu Y."/>
            <person name="Wu K."/>
            <person name="Fan W."/>
            <person name="Wang G."/>
        </authorList>
    </citation>
    <scope>NUCLEOTIDE SEQUENCE</scope>
    <source>
        <strain evidence="13">12Hb</strain>
    </source>
</reference>
<comment type="similarity">
    <text evidence="7">Belongs to the POU transcription factor family. Class-6 subfamily.</text>
</comment>
<dbReference type="InterPro" id="IPR050255">
    <property type="entry name" value="POU_domain_TF"/>
</dbReference>
<feature type="region of interest" description="Disordered" evidence="10">
    <location>
        <begin position="51"/>
        <end position="85"/>
    </location>
</feature>
<dbReference type="GO" id="GO:0000981">
    <property type="term" value="F:DNA-binding transcription factor activity, RNA polymerase II-specific"/>
    <property type="evidence" value="ECO:0007669"/>
    <property type="project" value="TreeGrafter"/>
</dbReference>
<dbReference type="AlphaFoldDB" id="A0A8S9XP94"/>
<dbReference type="GO" id="GO:0045944">
    <property type="term" value="P:positive regulation of transcription by RNA polymerase II"/>
    <property type="evidence" value="ECO:0007669"/>
    <property type="project" value="UniProtKB-ARBA"/>
</dbReference>
<keyword evidence="14" id="KW-1185">Reference proteome</keyword>
<keyword evidence="4 8" id="KW-0371">Homeobox</keyword>
<feature type="region of interest" description="Disordered" evidence="10">
    <location>
        <begin position="226"/>
        <end position="256"/>
    </location>
</feature>
<dbReference type="Gene3D" id="1.10.260.40">
    <property type="entry name" value="lambda repressor-like DNA-binding domains"/>
    <property type="match status" value="1"/>
</dbReference>
<keyword evidence="5" id="KW-0804">Transcription</keyword>
<accession>A0A8S9XP94</accession>
<keyword evidence="2" id="KW-0805">Transcription regulation</keyword>
<feature type="domain" description="POU-specific" evidence="12">
    <location>
        <begin position="436"/>
        <end position="529"/>
    </location>
</feature>
<dbReference type="PRINTS" id="PR00028">
    <property type="entry name" value="POUDOMAIN"/>
</dbReference>
<evidence type="ECO:0000256" key="8">
    <source>
        <dbReference type="PROSITE-ProRule" id="PRU00108"/>
    </source>
</evidence>
<sequence>MNSNTPRPIVFGGFVNIQNGMSKFLQLPTSFVNNDEPAVREKDVDIRLAESQRYSEESEDECSSLDSCQEGTMGVPGSRGHSPPSIHDSKHHLNGLLNLSSMAGLAGTPPGPSAPPGIINNQPIHTPLNLSLNAANNLNASNLMSSAQQVVTPSPAAMPQLILASGQILQGIQGAQLLIPTSQGIATQTILTIPINSVTNNQMVNMPMTNGQVMTTTLANLAHQYASGASPTPGSIGPTIPSPMPHLLNGHSHHQQHLLNAYQQQAQHAQQQAQQAVQQQQAQQVAQQQLAAVQQQQQQHQAQQQQQAQQQEQAQQQQVQQQVQQQQQQMGQPSQISPMVHSPYNSGLQNSSKSPPINMNGGGGPGPAPLGAVNGGCPPPAPSASPSSPISRLAASNNDLTITTSRAAKRRHDGPLVDLMDDPNQPMISESRGHTVDGINLDEIKEFAKAFKLRRLSLGLTQTQVGQALSITEGPAYSQSAICSALATQMYCAAQLASQQQSMFEKLDITPKSAQKIKPVLEQWMKEAEESRYKSGQNHLTEFIGVEPSKKRKRRTSFTPQALELLNAHFERNTHPSGTEITTLAHQLGYEREVIRIWFCNKRQALKNTVRMMSKGCTQITAPPPSWQP</sequence>
<dbReference type="GO" id="GO:0000978">
    <property type="term" value="F:RNA polymerase II cis-regulatory region sequence-specific DNA binding"/>
    <property type="evidence" value="ECO:0007669"/>
    <property type="project" value="TreeGrafter"/>
</dbReference>
<evidence type="ECO:0000313" key="14">
    <source>
        <dbReference type="Proteomes" id="UP000466442"/>
    </source>
</evidence>
<feature type="compositionally biased region" description="Polar residues" evidence="10">
    <location>
        <begin position="330"/>
        <end position="354"/>
    </location>
</feature>